<evidence type="ECO:0000256" key="1">
    <source>
        <dbReference type="SAM" id="SignalP"/>
    </source>
</evidence>
<comment type="caution">
    <text evidence="2">The sequence shown here is derived from an EMBL/GenBank/DDBJ whole genome shotgun (WGS) entry which is preliminary data.</text>
</comment>
<sequence length="154" mass="17686">MKNKLLLVLAVGWVMWTLTTPRTLAQEQLSGNKVYLDKNCQRQQQLPPVERFTVFYQSEFQAVDEIYWFSAGRYQDGAVLFCISQPNFNQAQVLNEKTIQNQFIEKIIKAPNSNSIFLITVAEGNGRNVPLTDYKLDLFDPNQPVLTRLGVRSN</sequence>
<accession>A0ABU5U2C8</accession>
<gene>
    <name evidence="2" type="ORF">VB854_20595</name>
</gene>
<dbReference type="EMBL" id="JAYGHT010000132">
    <property type="protein sequence ID" value="MEA5521342.1"/>
    <property type="molecule type" value="Genomic_DNA"/>
</dbReference>
<name>A0ABU5U2C8_9CYAN</name>
<keyword evidence="1" id="KW-0732">Signal</keyword>
<feature type="chain" id="PRO_5047495380" evidence="1">
    <location>
        <begin position="26"/>
        <end position="154"/>
    </location>
</feature>
<evidence type="ECO:0000313" key="3">
    <source>
        <dbReference type="Proteomes" id="UP001301728"/>
    </source>
</evidence>
<dbReference type="RefSeq" id="WP_323219888.1">
    <property type="nucleotide sequence ID" value="NZ_JAYGHT010000132.1"/>
</dbReference>
<evidence type="ECO:0000313" key="2">
    <source>
        <dbReference type="EMBL" id="MEA5521342.1"/>
    </source>
</evidence>
<feature type="signal peptide" evidence="1">
    <location>
        <begin position="1"/>
        <end position="25"/>
    </location>
</feature>
<protein>
    <submittedName>
        <fullName evidence="2">Uncharacterized protein</fullName>
    </submittedName>
</protein>
<keyword evidence="3" id="KW-1185">Reference proteome</keyword>
<dbReference type="Proteomes" id="UP001301728">
    <property type="component" value="Unassembled WGS sequence"/>
</dbReference>
<proteinExistence type="predicted"/>
<organism evidence="2 3">
    <name type="scientific">Limnoraphis robusta CCNP1315</name>
    <dbReference type="NCBI Taxonomy" id="3110306"/>
    <lineage>
        <taxon>Bacteria</taxon>
        <taxon>Bacillati</taxon>
        <taxon>Cyanobacteriota</taxon>
        <taxon>Cyanophyceae</taxon>
        <taxon>Oscillatoriophycideae</taxon>
        <taxon>Oscillatoriales</taxon>
        <taxon>Sirenicapillariaceae</taxon>
        <taxon>Limnoraphis</taxon>
    </lineage>
</organism>
<reference evidence="2 3" key="1">
    <citation type="submission" date="2023-12" db="EMBL/GenBank/DDBJ databases">
        <title>Baltic Sea Cyanobacteria.</title>
        <authorList>
            <person name="Delbaje E."/>
            <person name="Fewer D.P."/>
            <person name="Shishido T.K."/>
        </authorList>
    </citation>
    <scope>NUCLEOTIDE SEQUENCE [LARGE SCALE GENOMIC DNA]</scope>
    <source>
        <strain evidence="2 3">CCNP 1315</strain>
    </source>
</reference>